<dbReference type="RefSeq" id="WP_241054105.1">
    <property type="nucleotide sequence ID" value="NZ_JAKZBV010000001.1"/>
</dbReference>
<evidence type="ECO:0000256" key="7">
    <source>
        <dbReference type="PROSITE-ProRule" id="PRU10141"/>
    </source>
</evidence>
<dbReference type="Proteomes" id="UP001202922">
    <property type="component" value="Unassembled WGS sequence"/>
</dbReference>
<protein>
    <recommendedName>
        <fullName evidence="1">non-specific serine/threonine protein kinase</fullName>
        <ecNumber evidence="1">2.7.11.1</ecNumber>
    </recommendedName>
</protein>
<dbReference type="InterPro" id="IPR011009">
    <property type="entry name" value="Kinase-like_dom_sf"/>
</dbReference>
<dbReference type="Pfam" id="PF00069">
    <property type="entry name" value="Pkinase"/>
    <property type="match status" value="1"/>
</dbReference>
<dbReference type="PANTHER" id="PTHR43289">
    <property type="entry name" value="MITOGEN-ACTIVATED PROTEIN KINASE KINASE KINASE 20-RELATED"/>
    <property type="match status" value="1"/>
</dbReference>
<dbReference type="InterPro" id="IPR017441">
    <property type="entry name" value="Protein_kinase_ATP_BS"/>
</dbReference>
<evidence type="ECO:0000259" key="8">
    <source>
        <dbReference type="PROSITE" id="PS50011"/>
    </source>
</evidence>
<evidence type="ECO:0000256" key="6">
    <source>
        <dbReference type="ARBA" id="ARBA00022840"/>
    </source>
</evidence>
<dbReference type="GO" id="GO:0016301">
    <property type="term" value="F:kinase activity"/>
    <property type="evidence" value="ECO:0007669"/>
    <property type="project" value="UniProtKB-KW"/>
</dbReference>
<keyword evidence="2" id="KW-0723">Serine/threonine-protein kinase</keyword>
<keyword evidence="10" id="KW-1185">Reference proteome</keyword>
<gene>
    <name evidence="9" type="ORF">L0M17_11560</name>
</gene>
<organism evidence="9 10">
    <name type="scientific">Sinomonas terrae</name>
    <dbReference type="NCBI Taxonomy" id="2908838"/>
    <lineage>
        <taxon>Bacteria</taxon>
        <taxon>Bacillati</taxon>
        <taxon>Actinomycetota</taxon>
        <taxon>Actinomycetes</taxon>
        <taxon>Micrococcales</taxon>
        <taxon>Micrococcaceae</taxon>
        <taxon>Sinomonas</taxon>
    </lineage>
</organism>
<dbReference type="EC" id="2.7.11.1" evidence="1"/>
<dbReference type="PROSITE" id="PS50011">
    <property type="entry name" value="PROTEIN_KINASE_DOM"/>
    <property type="match status" value="1"/>
</dbReference>
<keyword evidence="6 7" id="KW-0067">ATP-binding</keyword>
<keyword evidence="4 7" id="KW-0547">Nucleotide-binding</keyword>
<evidence type="ECO:0000256" key="1">
    <source>
        <dbReference type="ARBA" id="ARBA00012513"/>
    </source>
</evidence>
<dbReference type="PANTHER" id="PTHR43289:SF6">
    <property type="entry name" value="SERINE_THREONINE-PROTEIN KINASE NEKL-3"/>
    <property type="match status" value="1"/>
</dbReference>
<keyword evidence="3" id="KW-0808">Transferase</keyword>
<evidence type="ECO:0000313" key="10">
    <source>
        <dbReference type="Proteomes" id="UP001202922"/>
    </source>
</evidence>
<feature type="binding site" evidence="7">
    <location>
        <position position="40"/>
    </location>
    <ligand>
        <name>ATP</name>
        <dbReference type="ChEBI" id="CHEBI:30616"/>
    </ligand>
</feature>
<evidence type="ECO:0000313" key="9">
    <source>
        <dbReference type="EMBL" id="MCH6470602.1"/>
    </source>
</evidence>
<comment type="caution">
    <text evidence="9">The sequence shown here is derived from an EMBL/GenBank/DDBJ whole genome shotgun (WGS) entry which is preliminary data.</text>
</comment>
<name>A0ABS9U1M9_9MICC</name>
<dbReference type="SUPFAM" id="SSF56112">
    <property type="entry name" value="Protein kinase-like (PK-like)"/>
    <property type="match status" value="1"/>
</dbReference>
<proteinExistence type="predicted"/>
<sequence>MEPTEPAVQGYDVVRLLGRGSTGDVWLVRQQQSGCLRAAKVLRAGVGSKPTAVHPLRHELRRQTVRSHPNLLTCLASATEARTGSPVLLTEYAAGGSLARLVAARGRLTAGETVTTVGPIAQAAASLHVQRTAHLDIAPSNILFTSEGRPLLADLGEARQVGDGAGATRGTDGFFDPFTAGAGAVRPAADVYGLGAVAWFCLVGSPPGPRRTRPPLGLLVPGIPTELAAAVEAALAEEPGERPTAAEFARAVLRSCSADPVDLAPAVEAEVLPELVTRLQEGSRRRRPAVPRRRGLAVPRRPRSKFLIAVWAASAAAGTAAVALAGAGALGIEDRSRGGAASAPATGTRWSALPEPLRRAADSEDPVQAVQALAEIRAQAVSRPDDELLGRVNVPGSEADVADRKLAADLKASGRWLEGFTSRVLSVELAGTDSGDGAAPGADNAEARGSTAVVRVRVVTSAFSVRGSDGAELQRPAEAKEQWLRIVLERRDPGWQVSRVLPAALPMIGG</sequence>
<accession>A0ABS9U1M9</accession>
<dbReference type="Gene3D" id="1.10.510.10">
    <property type="entry name" value="Transferase(Phosphotransferase) domain 1"/>
    <property type="match status" value="1"/>
</dbReference>
<keyword evidence="5 9" id="KW-0418">Kinase</keyword>
<evidence type="ECO:0000256" key="4">
    <source>
        <dbReference type="ARBA" id="ARBA00022741"/>
    </source>
</evidence>
<evidence type="ECO:0000256" key="2">
    <source>
        <dbReference type="ARBA" id="ARBA00022527"/>
    </source>
</evidence>
<dbReference type="Gene3D" id="3.30.200.20">
    <property type="entry name" value="Phosphorylase Kinase, domain 1"/>
    <property type="match status" value="1"/>
</dbReference>
<feature type="domain" description="Protein kinase" evidence="8">
    <location>
        <begin position="11"/>
        <end position="253"/>
    </location>
</feature>
<dbReference type="PROSITE" id="PS00107">
    <property type="entry name" value="PROTEIN_KINASE_ATP"/>
    <property type="match status" value="1"/>
</dbReference>
<dbReference type="InterPro" id="IPR000719">
    <property type="entry name" value="Prot_kinase_dom"/>
</dbReference>
<evidence type="ECO:0000256" key="3">
    <source>
        <dbReference type="ARBA" id="ARBA00022679"/>
    </source>
</evidence>
<reference evidence="9 10" key="1">
    <citation type="submission" date="2022-03" db="EMBL/GenBank/DDBJ databases">
        <title>Sinomonas sp. isolated from a soil.</title>
        <authorList>
            <person name="Han J."/>
            <person name="Kim D.-U."/>
        </authorList>
    </citation>
    <scope>NUCLEOTIDE SEQUENCE [LARGE SCALE GENOMIC DNA]</scope>
    <source>
        <strain evidence="9 10">5-5</strain>
    </source>
</reference>
<dbReference type="EMBL" id="JAKZBV010000001">
    <property type="protein sequence ID" value="MCH6470602.1"/>
    <property type="molecule type" value="Genomic_DNA"/>
</dbReference>
<evidence type="ECO:0000256" key="5">
    <source>
        <dbReference type="ARBA" id="ARBA00022777"/>
    </source>
</evidence>